<dbReference type="EC" id="2.7.11.1" evidence="1"/>
<evidence type="ECO:0000256" key="3">
    <source>
        <dbReference type="ARBA" id="ARBA00022741"/>
    </source>
</evidence>
<comment type="caution">
    <text evidence="9">The sequence shown here is derived from an EMBL/GenBank/DDBJ whole genome shotgun (WGS) entry which is preliminary data.</text>
</comment>
<evidence type="ECO:0000256" key="5">
    <source>
        <dbReference type="ARBA" id="ARBA00047899"/>
    </source>
</evidence>
<keyword evidence="10" id="KW-1185">Reference proteome</keyword>
<evidence type="ECO:0000256" key="4">
    <source>
        <dbReference type="ARBA" id="ARBA00022840"/>
    </source>
</evidence>
<dbReference type="Gene3D" id="1.10.510.10">
    <property type="entry name" value="Transferase(Phosphotransferase) domain 1"/>
    <property type="match status" value="1"/>
</dbReference>
<comment type="catalytic activity">
    <reaction evidence="6">
        <text>L-seryl-[protein] + ATP = O-phospho-L-seryl-[protein] + ADP + H(+)</text>
        <dbReference type="Rhea" id="RHEA:17989"/>
        <dbReference type="Rhea" id="RHEA-COMP:9863"/>
        <dbReference type="Rhea" id="RHEA-COMP:11604"/>
        <dbReference type="ChEBI" id="CHEBI:15378"/>
        <dbReference type="ChEBI" id="CHEBI:29999"/>
        <dbReference type="ChEBI" id="CHEBI:30616"/>
        <dbReference type="ChEBI" id="CHEBI:83421"/>
        <dbReference type="ChEBI" id="CHEBI:456216"/>
        <dbReference type="EC" id="2.7.11.1"/>
    </reaction>
</comment>
<dbReference type="AlphaFoldDB" id="A0A9D4UNM9"/>
<keyword evidence="3 7" id="KW-0547">Nucleotide-binding</keyword>
<evidence type="ECO:0000256" key="2">
    <source>
        <dbReference type="ARBA" id="ARBA00022679"/>
    </source>
</evidence>
<dbReference type="Pfam" id="PF00069">
    <property type="entry name" value="Pkinase"/>
    <property type="match status" value="1"/>
</dbReference>
<dbReference type="InterPro" id="IPR050823">
    <property type="entry name" value="Plant_Ser_Thr_Prot_Kinase"/>
</dbReference>
<evidence type="ECO:0000256" key="6">
    <source>
        <dbReference type="ARBA" id="ARBA00048679"/>
    </source>
</evidence>
<dbReference type="InterPro" id="IPR017441">
    <property type="entry name" value="Protein_kinase_ATP_BS"/>
</dbReference>
<dbReference type="GO" id="GO:0005524">
    <property type="term" value="F:ATP binding"/>
    <property type="evidence" value="ECO:0007669"/>
    <property type="project" value="UniProtKB-UniRule"/>
</dbReference>
<dbReference type="SUPFAM" id="SSF56112">
    <property type="entry name" value="Protein kinase-like (PK-like)"/>
    <property type="match status" value="1"/>
</dbReference>
<name>A0A9D4UNM9_ADICA</name>
<protein>
    <recommendedName>
        <fullName evidence="1">non-specific serine/threonine protein kinase</fullName>
        <ecNumber evidence="1">2.7.11.1</ecNumber>
    </recommendedName>
</protein>
<dbReference type="PROSITE" id="PS00107">
    <property type="entry name" value="PROTEIN_KINASE_ATP"/>
    <property type="match status" value="1"/>
</dbReference>
<evidence type="ECO:0000256" key="7">
    <source>
        <dbReference type="PROSITE-ProRule" id="PRU10141"/>
    </source>
</evidence>
<proteinExistence type="predicted"/>
<evidence type="ECO:0000313" key="9">
    <source>
        <dbReference type="EMBL" id="KAI5071250.1"/>
    </source>
</evidence>
<evidence type="ECO:0000256" key="1">
    <source>
        <dbReference type="ARBA" id="ARBA00012513"/>
    </source>
</evidence>
<dbReference type="PROSITE" id="PS50011">
    <property type="entry name" value="PROTEIN_KINASE_DOM"/>
    <property type="match status" value="1"/>
</dbReference>
<dbReference type="PANTHER" id="PTHR45621">
    <property type="entry name" value="OS01G0588500 PROTEIN-RELATED"/>
    <property type="match status" value="1"/>
</dbReference>
<dbReference type="FunFam" id="3.30.200.20:FF:000228">
    <property type="entry name" value="Serine/threonine-protein kinase BIK1"/>
    <property type="match status" value="1"/>
</dbReference>
<dbReference type="OrthoDB" id="4062651at2759"/>
<dbReference type="Proteomes" id="UP000886520">
    <property type="component" value="Chromosome 13"/>
</dbReference>
<dbReference type="CDD" id="cd14066">
    <property type="entry name" value="STKc_IRAK"/>
    <property type="match status" value="1"/>
</dbReference>
<dbReference type="InterPro" id="IPR000719">
    <property type="entry name" value="Prot_kinase_dom"/>
</dbReference>
<sequence length="423" mass="47979">MPCLAQQQSEAHDSSQDEVLTLLKIRTPKSGTSADCDNDRMMACTAAPKPPELWVFTYTELRAATRNFSRSHLLGEGGFGCVYRANLKRTNRSGTHIIEEVAVKQLNKNGQQGHKEWLSEVHFLGMVEHPNVVRLVGYCAEDNDRGMQRLLVYEFMPNKSLEYHLFPKGPAVISWEQRLNIMLGAARGLAYLHEEINGIQVIFRDFKTSNILLDKDFTPKLSDFGLARQGPELGESHVTTVVVGTQGYAAPEYISTGHLTSKSDVWSFGVVLLEMLAGRRSVERNRPKNEQQLLEWMKPYLKGQRKIESFVDEKLEGRFSLIQAERIAALALQCLNKSARVRPLMSEVVEKLKEIVKLAENGNIEVNALPCSNIRRDEASMEGTRDTMQSKKGQFRQRVKRLTCKVDKRQWLRAWTPIKAVHA</sequence>
<dbReference type="InterPro" id="IPR011009">
    <property type="entry name" value="Kinase-like_dom_sf"/>
</dbReference>
<dbReference type="EMBL" id="JABFUD020000013">
    <property type="protein sequence ID" value="KAI5071250.1"/>
    <property type="molecule type" value="Genomic_DNA"/>
</dbReference>
<evidence type="ECO:0000313" key="10">
    <source>
        <dbReference type="Proteomes" id="UP000886520"/>
    </source>
</evidence>
<keyword evidence="4 7" id="KW-0067">ATP-binding</keyword>
<keyword evidence="2" id="KW-0808">Transferase</keyword>
<reference evidence="9" key="1">
    <citation type="submission" date="2021-01" db="EMBL/GenBank/DDBJ databases">
        <title>Adiantum capillus-veneris genome.</title>
        <authorList>
            <person name="Fang Y."/>
            <person name="Liao Q."/>
        </authorList>
    </citation>
    <scope>NUCLEOTIDE SEQUENCE</scope>
    <source>
        <strain evidence="9">H3</strain>
        <tissue evidence="9">Leaf</tissue>
    </source>
</reference>
<organism evidence="9 10">
    <name type="scientific">Adiantum capillus-veneris</name>
    <name type="common">Maidenhair fern</name>
    <dbReference type="NCBI Taxonomy" id="13818"/>
    <lineage>
        <taxon>Eukaryota</taxon>
        <taxon>Viridiplantae</taxon>
        <taxon>Streptophyta</taxon>
        <taxon>Embryophyta</taxon>
        <taxon>Tracheophyta</taxon>
        <taxon>Polypodiopsida</taxon>
        <taxon>Polypodiidae</taxon>
        <taxon>Polypodiales</taxon>
        <taxon>Pteridineae</taxon>
        <taxon>Pteridaceae</taxon>
        <taxon>Vittarioideae</taxon>
        <taxon>Adiantum</taxon>
    </lineage>
</organism>
<accession>A0A9D4UNM9</accession>
<dbReference type="FunFam" id="1.10.510.10:FF:000095">
    <property type="entry name" value="protein STRUBBELIG-RECEPTOR FAMILY 8"/>
    <property type="match status" value="1"/>
</dbReference>
<dbReference type="Gene3D" id="3.30.200.20">
    <property type="entry name" value="Phosphorylase Kinase, domain 1"/>
    <property type="match status" value="1"/>
</dbReference>
<feature type="domain" description="Protein kinase" evidence="8">
    <location>
        <begin position="68"/>
        <end position="356"/>
    </location>
</feature>
<dbReference type="GO" id="GO:0004674">
    <property type="term" value="F:protein serine/threonine kinase activity"/>
    <property type="evidence" value="ECO:0007669"/>
    <property type="project" value="UniProtKB-EC"/>
</dbReference>
<evidence type="ECO:0000259" key="8">
    <source>
        <dbReference type="PROSITE" id="PS50011"/>
    </source>
</evidence>
<comment type="catalytic activity">
    <reaction evidence="5">
        <text>L-threonyl-[protein] + ATP = O-phospho-L-threonyl-[protein] + ADP + H(+)</text>
        <dbReference type="Rhea" id="RHEA:46608"/>
        <dbReference type="Rhea" id="RHEA-COMP:11060"/>
        <dbReference type="Rhea" id="RHEA-COMP:11605"/>
        <dbReference type="ChEBI" id="CHEBI:15378"/>
        <dbReference type="ChEBI" id="CHEBI:30013"/>
        <dbReference type="ChEBI" id="CHEBI:30616"/>
        <dbReference type="ChEBI" id="CHEBI:61977"/>
        <dbReference type="ChEBI" id="CHEBI:456216"/>
        <dbReference type="EC" id="2.7.11.1"/>
    </reaction>
</comment>
<gene>
    <name evidence="9" type="ORF">GOP47_0013501</name>
</gene>
<feature type="binding site" evidence="7">
    <location>
        <position position="104"/>
    </location>
    <ligand>
        <name>ATP</name>
        <dbReference type="ChEBI" id="CHEBI:30616"/>
    </ligand>
</feature>